<dbReference type="InterPro" id="IPR031778">
    <property type="entry name" value="Sortilin_N"/>
</dbReference>
<dbReference type="EMBL" id="EU016576">
    <property type="protein sequence ID" value="ABZ06465.1"/>
    <property type="molecule type" value="Genomic_DNA"/>
</dbReference>
<feature type="domain" description="Sortilin N-terminal" evidence="4">
    <location>
        <begin position="594"/>
        <end position="715"/>
    </location>
</feature>
<reference evidence="5" key="1">
    <citation type="journal article" date="2008" name="ISME J.">
        <title>Genomic patterns of recombination, clonal divergence and environment in marine microbial populations.</title>
        <authorList>
            <person name="Konstantinidis K.T."/>
            <person name="Delong E.F."/>
        </authorList>
    </citation>
    <scope>NUCLEOTIDE SEQUENCE</scope>
</reference>
<organism evidence="5">
    <name type="scientific">uncultured marine microorganism HF4000_010I05</name>
    <dbReference type="NCBI Taxonomy" id="455517"/>
    <lineage>
        <taxon>unclassified sequences</taxon>
        <taxon>environmental samples</taxon>
    </lineage>
</organism>
<evidence type="ECO:0000313" key="5">
    <source>
        <dbReference type="EMBL" id="ABZ06465.1"/>
    </source>
</evidence>
<evidence type="ECO:0000256" key="1">
    <source>
        <dbReference type="ARBA" id="ARBA00022737"/>
    </source>
</evidence>
<protein>
    <submittedName>
        <fullName evidence="5">Putative BNR/Asp-box repeat protein</fullName>
    </submittedName>
</protein>
<dbReference type="InterPro" id="IPR052025">
    <property type="entry name" value="Xyloglucanase_GH74"/>
</dbReference>
<dbReference type="InterPro" id="IPR015943">
    <property type="entry name" value="WD40/YVTN_repeat-like_dom_sf"/>
</dbReference>
<dbReference type="PANTHER" id="PTHR43739:SF5">
    <property type="entry name" value="EXO-ALPHA-SIALIDASE"/>
    <property type="match status" value="1"/>
</dbReference>
<accession>B3T1K6</accession>
<gene>
    <name evidence="5" type="ORF">ALOHA_HF4000010I05ctg1g29</name>
</gene>
<keyword evidence="3" id="KW-1133">Transmembrane helix</keyword>
<dbReference type="CDD" id="cd15482">
    <property type="entry name" value="Sialidase_non-viral"/>
    <property type="match status" value="2"/>
</dbReference>
<dbReference type="GO" id="GO:0010411">
    <property type="term" value="P:xyloglucan metabolic process"/>
    <property type="evidence" value="ECO:0007669"/>
    <property type="project" value="TreeGrafter"/>
</dbReference>
<evidence type="ECO:0000256" key="3">
    <source>
        <dbReference type="SAM" id="Phobius"/>
    </source>
</evidence>
<dbReference type="Pfam" id="PF15902">
    <property type="entry name" value="Sortilin-Vps10"/>
    <property type="match status" value="1"/>
</dbReference>
<keyword evidence="3" id="KW-0472">Membrane</keyword>
<dbReference type="Gene3D" id="2.130.10.10">
    <property type="entry name" value="YVTN repeat-like/Quinoprotein amine dehydrogenase"/>
    <property type="match status" value="4"/>
</dbReference>
<sequence length="1187" mass="126100">MLPRVGILGEPLAVSRAPEMKAKTAFHALGLQHILTVILGSSSFGLTGRHKCWIRMRLVVIGLVLLTVMSGCGGGSGSSPVVSPQSTILPPTVAALAPTSIAVPSAVPTTASPSTTVALPIPTVTPVLAPTQVPALTPLAQPAEAEVLFNPEEYDILCMDWALGTDISDQILHMGRTRSDAELVKIEQCLVDAAGGPRTQAETPLVPEQGSTFDRDAYDMGCADRILGMGTTDQIFHMGRTPTGAELAKLENCLVGAATREGADQREAGQPADSGGQRDARGGDGASAVKDTSVYSQRQCLRDDHGHAMDPDCNVPPKPLPPGVVAAELRDARPPDPKHKLPLSVNCESFEGEQCAELRWEPVSDLRAGEFTTIEIAPTDPNILYAGTDSNDMSVYKSADAGVTWELVDVTGHVGRIAINPDDPDIVLYTNLEAPVRRTTDGGWNWESVLSVTRETGAAPWTAIAFSPDDPNVAYTANVPGPSRGGFVPPEPAEIFVSKNAGLDWNYVGICECGAIKTLAVPPGDPDVLWAAGDGGIRVSRDGGITWSENLIYTAVRDTLAAGAGSEVEAGALGVAVRPGDSQTILASSADTGMYRSSDGGESWRAVNTGLATLRLHHVTFAPSDPDVAYVATHDGVYRSDDAGQSWSPRSEGLQYTFVTPIAVDPQDADVVYVGTATEIYTTHTRHFNPGLHEGEGLYKTTDGGQTWARSDKGIYEPKLTQMSAHPLLPFNLWVGGESGRLAFFTPDGGDTWLVSPSQAAHYPMVFAFSRSFPTVQYLTAWTHGGEIMKSTDGGASWFLLTSKIEAGISEITKSLGLVTDEQAKYHLHGLAVAPSDPNVVYVGSVHDTVYADVGFTLFGAHIFKSVDAGLSFTEMSDGFPIETHTAINVIVVHPENPDIAYAMTTLHESETAIGVYKTTDGAQSWAAVNNGLDLQTNDLQMDPLVPGTLYAATETGVYKSTDGGNIWQLSSTGLPNGPVINLALDPINPLVLYAITPNHVYRTKNGADNWYQVDLGLPLDGSSDAVAAGRAPKIHGGRADATSHRVYEGVFAQDRTLEIDATGRTIYVALKTGPEDGSVRHLYRAVLDQLLTVRYEFELQGESIPVESTSHVYDMVYDQNSHELRFFAAGPKGTVSSTTVTIPGQFLSAPFSVQVDGADVPSTNNAGSVSFEYAHSGRSAVVISGE</sequence>
<feature type="transmembrane region" description="Helical" evidence="3">
    <location>
        <begin position="58"/>
        <end position="77"/>
    </location>
</feature>
<evidence type="ECO:0000256" key="2">
    <source>
        <dbReference type="SAM" id="MobiDB-lite"/>
    </source>
</evidence>
<name>B3T1K6_9ZZZZ</name>
<dbReference type="PANTHER" id="PTHR43739">
    <property type="entry name" value="XYLOGLUCANASE (EUROFUNG)"/>
    <property type="match status" value="1"/>
</dbReference>
<feature type="region of interest" description="Disordered" evidence="2">
    <location>
        <begin position="261"/>
        <end position="295"/>
    </location>
</feature>
<evidence type="ECO:0000259" key="4">
    <source>
        <dbReference type="Pfam" id="PF15902"/>
    </source>
</evidence>
<dbReference type="AlphaFoldDB" id="B3T1K6"/>
<proteinExistence type="predicted"/>
<dbReference type="SUPFAM" id="SSF110296">
    <property type="entry name" value="Oligoxyloglucan reducing end-specific cellobiohydrolase"/>
    <property type="match status" value="3"/>
</dbReference>
<keyword evidence="3" id="KW-0812">Transmembrane</keyword>
<feature type="transmembrane region" description="Helical" evidence="3">
    <location>
        <begin position="25"/>
        <end position="46"/>
    </location>
</feature>
<keyword evidence="1" id="KW-0677">Repeat</keyword>